<dbReference type="GeneID" id="55611816"/>
<sequence>MTDEKETTDELLASRHAVYGDRIEQMQRTAKIWSGLLGVEIHDWQVPLMMSAYKMLRTFETPNYSDNSDDIFGWGKMFVEVMDANHGGIVQARTVEEYQAKLAAASEIASQAQADWFDNSAGLVDEKDFQETPAGPMSREDEIMLYGPPAARFALQEERRKAAAAEQDKRACRSCGHAPHGPGRCLDKVNDRDCLCSDGPKHPYENAERDAEVASMEAWRNREEKNREPRGS</sequence>
<feature type="compositionally biased region" description="Basic and acidic residues" evidence="1">
    <location>
        <begin position="197"/>
        <end position="212"/>
    </location>
</feature>
<dbReference type="KEGG" id="vg:55611816"/>
<name>A0A386KMH9_9CAUD</name>
<organism evidence="3 4">
    <name type="scientific">Microbacterium phage Burro</name>
    <dbReference type="NCBI Taxonomy" id="2315703"/>
    <lineage>
        <taxon>Viruses</taxon>
        <taxon>Duplodnaviria</taxon>
        <taxon>Heunggongvirae</taxon>
        <taxon>Uroviricota</taxon>
        <taxon>Caudoviricetes</taxon>
        <taxon>Burrovirus</taxon>
        <taxon>Burrovirus burro</taxon>
    </lineage>
</organism>
<feature type="domain" description="DUF6378" evidence="2">
    <location>
        <begin position="13"/>
        <end position="75"/>
    </location>
</feature>
<dbReference type="Proteomes" id="UP000267142">
    <property type="component" value="Segment"/>
</dbReference>
<feature type="compositionally biased region" description="Basic and acidic residues" evidence="1">
    <location>
        <begin position="219"/>
        <end position="232"/>
    </location>
</feature>
<evidence type="ECO:0000259" key="2">
    <source>
        <dbReference type="Pfam" id="PF19905"/>
    </source>
</evidence>
<protein>
    <recommendedName>
        <fullName evidence="2">DUF6378 domain-containing protein</fullName>
    </recommendedName>
</protein>
<dbReference type="RefSeq" id="YP_009841625.1">
    <property type="nucleotide sequence ID" value="NC_048733.1"/>
</dbReference>
<feature type="region of interest" description="Disordered" evidence="1">
    <location>
        <begin position="197"/>
        <end position="232"/>
    </location>
</feature>
<evidence type="ECO:0000313" key="4">
    <source>
        <dbReference type="Proteomes" id="UP000267142"/>
    </source>
</evidence>
<evidence type="ECO:0000256" key="1">
    <source>
        <dbReference type="SAM" id="MobiDB-lite"/>
    </source>
</evidence>
<proteinExistence type="predicted"/>
<reference evidence="3 4" key="1">
    <citation type="submission" date="2018-08" db="EMBL/GenBank/DDBJ databases">
        <authorList>
            <person name="Solberg C.E."/>
            <person name="Bonilla J.A."/>
            <person name="Klyczek K."/>
            <person name="Garlena R.A."/>
            <person name="Russell D.A."/>
            <person name="Pope W.H."/>
            <person name="Jacobs-Sera D."/>
            <person name="Hatfull G.F."/>
        </authorList>
    </citation>
    <scope>NUCLEOTIDE SEQUENCE [LARGE SCALE GENOMIC DNA]</scope>
</reference>
<keyword evidence="4" id="KW-1185">Reference proteome</keyword>
<gene>
    <name evidence="3" type="primary">6</name>
    <name evidence="3" type="ORF">SEA_BURRO_6</name>
</gene>
<dbReference type="EMBL" id="MH825698">
    <property type="protein sequence ID" value="AYD86149.1"/>
    <property type="molecule type" value="Genomic_DNA"/>
</dbReference>
<dbReference type="Pfam" id="PF19905">
    <property type="entry name" value="DUF6378"/>
    <property type="match status" value="1"/>
</dbReference>
<accession>A0A386KMH9</accession>
<dbReference type="InterPro" id="IPR045958">
    <property type="entry name" value="DUF6378"/>
</dbReference>
<evidence type="ECO:0000313" key="3">
    <source>
        <dbReference type="EMBL" id="AYD86149.1"/>
    </source>
</evidence>